<evidence type="ECO:0000313" key="2">
    <source>
        <dbReference type="Proteomes" id="UP000749559"/>
    </source>
</evidence>
<accession>A0A8J1UWP0</accession>
<dbReference type="InterPro" id="IPR015943">
    <property type="entry name" value="WD40/YVTN_repeat-like_dom_sf"/>
</dbReference>
<reference evidence="1" key="1">
    <citation type="submission" date="2022-03" db="EMBL/GenBank/DDBJ databases">
        <authorList>
            <person name="Martin C."/>
        </authorList>
    </citation>
    <scope>NUCLEOTIDE SEQUENCE</scope>
</reference>
<dbReference type="PROSITE" id="PS50082">
    <property type="entry name" value="WD_REPEATS_2"/>
    <property type="match status" value="1"/>
</dbReference>
<dbReference type="InterPro" id="IPR019775">
    <property type="entry name" value="WD40_repeat_CS"/>
</dbReference>
<dbReference type="Proteomes" id="UP000749559">
    <property type="component" value="Unassembled WGS sequence"/>
</dbReference>
<dbReference type="PROSITE" id="PS00678">
    <property type="entry name" value="WD_REPEATS_1"/>
    <property type="match status" value="1"/>
</dbReference>
<proteinExistence type="predicted"/>
<name>A0A8J1UWP0_OWEFU</name>
<dbReference type="InterPro" id="IPR036322">
    <property type="entry name" value="WD40_repeat_dom_sf"/>
</dbReference>
<gene>
    <name evidence="1" type="ORF">OFUS_LOCUS13278</name>
</gene>
<keyword evidence="2" id="KW-1185">Reference proteome</keyword>
<dbReference type="EMBL" id="CAIIXF020000006">
    <property type="protein sequence ID" value="CAH1787624.1"/>
    <property type="molecule type" value="Genomic_DNA"/>
</dbReference>
<protein>
    <submittedName>
        <fullName evidence="1">Uncharacterized protein</fullName>
    </submittedName>
</protein>
<evidence type="ECO:0000313" key="1">
    <source>
        <dbReference type="EMBL" id="CAH1787624.1"/>
    </source>
</evidence>
<dbReference type="AlphaFoldDB" id="A0A8J1UWP0"/>
<dbReference type="Gene3D" id="2.130.10.10">
    <property type="entry name" value="YVTN repeat-like/Quinoprotein amine dehydrogenase"/>
    <property type="match status" value="1"/>
</dbReference>
<comment type="caution">
    <text evidence="1">The sequence shown here is derived from an EMBL/GenBank/DDBJ whole genome shotgun (WGS) entry which is preliminary data.</text>
</comment>
<organism evidence="1 2">
    <name type="scientific">Owenia fusiformis</name>
    <name type="common">Polychaete worm</name>
    <dbReference type="NCBI Taxonomy" id="6347"/>
    <lineage>
        <taxon>Eukaryota</taxon>
        <taxon>Metazoa</taxon>
        <taxon>Spiralia</taxon>
        <taxon>Lophotrochozoa</taxon>
        <taxon>Annelida</taxon>
        <taxon>Polychaeta</taxon>
        <taxon>Sedentaria</taxon>
        <taxon>Canalipalpata</taxon>
        <taxon>Sabellida</taxon>
        <taxon>Oweniida</taxon>
        <taxon>Oweniidae</taxon>
        <taxon>Owenia</taxon>
    </lineage>
</organism>
<sequence>MLSGNNNNRSTMLYEFLDIHHSSGAFTTTENVYGSALASMLLLWKDSQKFEVKAHGGLLKSVDFGNAGITKLCVTGAADSLVKVWDVDKCFEYEPPEELHNYSCTALGIKPQQDVIVTGGDRGGGIYAELCSWNSRTGDMITYSKGFNDMHRSIQYCPCGRFCCVRVGRYSDYSYIEVYEASTFVNAGHGFDVCHEQINRVAMSEIKGYNHYIAGRGELSFTPDCTWLVSNSPSSRHEKSSRKFPMNMRDIYGIRVTNPNKLRSFFSDVRIFTVS</sequence>
<dbReference type="InterPro" id="IPR001680">
    <property type="entry name" value="WD40_rpt"/>
</dbReference>
<dbReference type="SUPFAM" id="SSF50978">
    <property type="entry name" value="WD40 repeat-like"/>
    <property type="match status" value="1"/>
</dbReference>